<dbReference type="GO" id="GO:0005737">
    <property type="term" value="C:cytoplasm"/>
    <property type="evidence" value="ECO:0007669"/>
    <property type="project" value="UniProtKB-SubCell"/>
</dbReference>
<evidence type="ECO:0000256" key="6">
    <source>
        <dbReference type="ARBA" id="ARBA00023242"/>
    </source>
</evidence>
<feature type="domain" description="NFACT protein C-terminal" evidence="11">
    <location>
        <begin position="1323"/>
        <end position="1415"/>
    </location>
</feature>
<keyword evidence="5 7" id="KW-0175">Coiled coil</keyword>
<feature type="domain" description="NFACT RNA-binding" evidence="10">
    <location>
        <begin position="1076"/>
        <end position="1187"/>
    </location>
</feature>
<keyword evidence="9" id="KW-1133">Transmembrane helix</keyword>
<dbReference type="GO" id="GO:0072344">
    <property type="term" value="P:rescue of stalled ribosome"/>
    <property type="evidence" value="ECO:0007669"/>
    <property type="project" value="TreeGrafter"/>
</dbReference>
<keyword evidence="4" id="KW-0963">Cytoplasm</keyword>
<evidence type="ECO:0000256" key="2">
    <source>
        <dbReference type="ARBA" id="ARBA00004496"/>
    </source>
</evidence>
<evidence type="ECO:0000256" key="7">
    <source>
        <dbReference type="SAM" id="Coils"/>
    </source>
</evidence>
<dbReference type="InterPro" id="IPR027417">
    <property type="entry name" value="P-loop_NTPase"/>
</dbReference>
<evidence type="ECO:0000256" key="3">
    <source>
        <dbReference type="ARBA" id="ARBA00008318"/>
    </source>
</evidence>
<dbReference type="GO" id="GO:0000049">
    <property type="term" value="F:tRNA binding"/>
    <property type="evidence" value="ECO:0007669"/>
    <property type="project" value="TreeGrafter"/>
</dbReference>
<protein>
    <submittedName>
        <fullName evidence="12">Nuclear export mediator factor Nemf</fullName>
    </submittedName>
</protein>
<evidence type="ECO:0000259" key="10">
    <source>
        <dbReference type="Pfam" id="PF05670"/>
    </source>
</evidence>
<dbReference type="GO" id="GO:0005634">
    <property type="term" value="C:nucleus"/>
    <property type="evidence" value="ECO:0007669"/>
    <property type="project" value="UniProtKB-SubCell"/>
</dbReference>
<feature type="non-terminal residue" evidence="12">
    <location>
        <position position="1"/>
    </location>
</feature>
<evidence type="ECO:0000256" key="8">
    <source>
        <dbReference type="SAM" id="MobiDB-lite"/>
    </source>
</evidence>
<dbReference type="InterPro" id="IPR051608">
    <property type="entry name" value="RQC_Subunit_NEMF"/>
</dbReference>
<comment type="caution">
    <text evidence="12">The sequence shown here is derived from an EMBL/GenBank/DDBJ whole genome shotgun (WGS) entry which is preliminary data.</text>
</comment>
<gene>
    <name evidence="12" type="primary">Nemf</name>
    <name evidence="12" type="ORF">T12_8524</name>
</gene>
<dbReference type="PANTHER" id="PTHR15239">
    <property type="entry name" value="NUCLEAR EXPORT MEDIATOR FACTOR NEMF"/>
    <property type="match status" value="1"/>
</dbReference>
<dbReference type="STRING" id="990121.A0A0V1A2I3"/>
<evidence type="ECO:0000313" key="13">
    <source>
        <dbReference type="Proteomes" id="UP000054783"/>
    </source>
</evidence>
<proteinExistence type="inferred from homology"/>
<feature type="region of interest" description="Disordered" evidence="8">
    <location>
        <begin position="1281"/>
        <end position="1313"/>
    </location>
</feature>
<dbReference type="Pfam" id="PF05833">
    <property type="entry name" value="NFACT_N"/>
    <property type="match status" value="1"/>
</dbReference>
<comment type="subcellular location">
    <subcellularLocation>
        <location evidence="2">Cytoplasm</location>
    </subcellularLocation>
    <subcellularLocation>
        <location evidence="1">Nucleus</location>
    </subcellularLocation>
</comment>
<dbReference type="PANTHER" id="PTHR15239:SF6">
    <property type="entry name" value="RIBOSOME QUALITY CONTROL COMPLEX SUBUNIT NEMF"/>
    <property type="match status" value="1"/>
</dbReference>
<dbReference type="GO" id="GO:0043023">
    <property type="term" value="F:ribosomal large subunit binding"/>
    <property type="evidence" value="ECO:0007669"/>
    <property type="project" value="TreeGrafter"/>
</dbReference>
<sequence>LTQFQVTVRINFLFTKTKTSLKIILPLESVGKFARADLVRLCSTDYLGVEFVSLISSYLMDRRGGRRHGRQFRSSNFTNAVAVEPLTNKEEEDPLLNKPFVLLTKSALRVKCDSAGHNPPSISILKKLLPVKLDSKDNDTVEAILPSIVQTGNQIVVHAYDRQTYEAPKFPTTHGSSNVGMLESDVPASQLWTLYKSENKTSTERVRHFLRSPAAAVPLITENMQWCEQFEDYLDDQCKNFFVVGVIGPRGVGKSTLMSMIGGNYSSDMYRRYKFRPTSKETTESMWYQTAGVQIYVNRHRTILLDSEVSAFCFAYFLIFLCHANWIFSIVQPIPSIAVMRNSMRAKYRNKSEASNMLTSSANQSLSVAAFLLQVCHLVIVLFESFVDADLMKFLLSAEEMKPTNKLTEQFGKVDRMPHIVFIQNKARGEDFEPDAYLKKSELLKEYTKNTSLNCTCDFSMPKYVFRADREQQLKINLYILPNIKPRGYKPEVSPIDYRCPEYDDLMKDLIEQINYLRKKIISTHVSICAPHLGTHKVIESHRQLQSSVFSLTCCAFCKRWMIIISQYCEQIMDTFRNLNSIRSRKNESLIDLLAVVQELRQYIGMRLNLVYDINPKTYLLKLSKPDKKVMIIFESGIRLHSTDYGWSKNIMPSGFTMKLRKHLRDKRLEDISVVGLDRIVDMRFGNGPTACHLIIELYDRGNVVLTDSEYVILNILRARTIETDNVRYAVRETYVVEVREFEEYRRTADEEMASRLLHACQPGDTLHKCLVPLFPYGPVLLEHCLLENKLSLKMKVQAVIGDQSLVSALALSLSLAFELFEKICNEPSRGYLKMTVEENTAGERIEIFHEFHPYFFSQFANSECKQFDTFNGAVDEYFSKLDSQKCQQKQLQQERAALKRLENVRQDHEQRLANLQADQMLKERMAVAVELNSETVEQALAVLRSAIAMKLEWFQINEMIQDARDLGDPVAGKIVRLCLERNAFVMRLPVDVFDNDQELGDAETVDVEIDLALSSHQNSRRWFSQMKESALKQKKTIAAGGKALKSAELRTKEQLKSTRQKTNIGKVRKMFWFEKFHWFFSSDRLLVIAGRDAKQNEILVKRYLKPGDLYVHADLRGAASVVIKQSEDKGPIPPKTLNEAAALAVCLSAAWESKVVTSAWWVKHDQVSKSAPSGEYLKTGGFMIRGKKNYLTASQLVMGFGLLFRLDSESAARHLEKRCQAEDGLDGEEANCDNLQDEQNKQRKLVTSELSDQSFNSLNSEEFSYPDVEIPLDGLKLESEKETQHEEEDEKEFGKATAAAVEEEDDDEEEEDEGYDINVVQNETLDAVQCLTGNPTEDDNILFALPVCAPYAALTNYKFKVKLTPGTTKKGKAIKTAIDLFMQDRTAWPGLREFIKVIQEQDVARDFPGKVKVSAPNLHSVRKKR</sequence>
<feature type="coiled-coil region" evidence="7">
    <location>
        <begin position="875"/>
        <end position="919"/>
    </location>
</feature>
<evidence type="ECO:0000256" key="5">
    <source>
        <dbReference type="ARBA" id="ARBA00023054"/>
    </source>
</evidence>
<evidence type="ECO:0000256" key="4">
    <source>
        <dbReference type="ARBA" id="ARBA00022490"/>
    </source>
</evidence>
<dbReference type="InterPro" id="IPR008532">
    <property type="entry name" value="NFACT_RNA-bd"/>
</dbReference>
<accession>A0A0V1A2I3</accession>
<evidence type="ECO:0000256" key="1">
    <source>
        <dbReference type="ARBA" id="ARBA00004123"/>
    </source>
</evidence>
<dbReference type="Pfam" id="PF11923">
    <property type="entry name" value="NFACT-C"/>
    <property type="match status" value="1"/>
</dbReference>
<feature type="transmembrane region" description="Helical" evidence="9">
    <location>
        <begin position="361"/>
        <end position="383"/>
    </location>
</feature>
<keyword evidence="6" id="KW-0539">Nucleus</keyword>
<evidence type="ECO:0000259" key="11">
    <source>
        <dbReference type="Pfam" id="PF11923"/>
    </source>
</evidence>
<comment type="similarity">
    <text evidence="3">Belongs to the NEMF family.</text>
</comment>
<dbReference type="GO" id="GO:1990112">
    <property type="term" value="C:RQC complex"/>
    <property type="evidence" value="ECO:0007669"/>
    <property type="project" value="TreeGrafter"/>
</dbReference>
<name>A0A0V1A2I3_9BILA</name>
<keyword evidence="9" id="KW-0472">Membrane</keyword>
<dbReference type="OrthoDB" id="207084at2759"/>
<feature type="compositionally biased region" description="Acidic residues" evidence="8">
    <location>
        <begin position="1302"/>
        <end position="1313"/>
    </location>
</feature>
<dbReference type="Proteomes" id="UP000054783">
    <property type="component" value="Unassembled WGS sequence"/>
</dbReference>
<dbReference type="InterPro" id="IPR021846">
    <property type="entry name" value="NFACT-C"/>
</dbReference>
<feature type="transmembrane region" description="Helical" evidence="9">
    <location>
        <begin position="314"/>
        <end position="340"/>
    </location>
</feature>
<reference evidence="12 13" key="1">
    <citation type="submission" date="2015-01" db="EMBL/GenBank/DDBJ databases">
        <title>Evolution of Trichinella species and genotypes.</title>
        <authorList>
            <person name="Korhonen P.K."/>
            <person name="Edoardo P."/>
            <person name="Giuseppe L.R."/>
            <person name="Gasser R.B."/>
        </authorList>
    </citation>
    <scope>NUCLEOTIDE SEQUENCE [LARGE SCALE GENOMIC DNA]</scope>
    <source>
        <strain evidence="12">ISS2496</strain>
    </source>
</reference>
<keyword evidence="13" id="KW-1185">Reference proteome</keyword>
<dbReference type="FunFam" id="2.30.310.10:FF:000001">
    <property type="entry name" value="Nuclear export mediator factor Nemf"/>
    <property type="match status" value="1"/>
</dbReference>
<evidence type="ECO:0000256" key="9">
    <source>
        <dbReference type="SAM" id="Phobius"/>
    </source>
</evidence>
<keyword evidence="9" id="KW-0812">Transmembrane</keyword>
<dbReference type="EMBL" id="JYDQ01000044">
    <property type="protein sequence ID" value="KRY18611.1"/>
    <property type="molecule type" value="Genomic_DNA"/>
</dbReference>
<dbReference type="GO" id="GO:1990116">
    <property type="term" value="P:ribosome-associated ubiquitin-dependent protein catabolic process"/>
    <property type="evidence" value="ECO:0007669"/>
    <property type="project" value="TreeGrafter"/>
</dbReference>
<organism evidence="12 13">
    <name type="scientific">Trichinella patagoniensis</name>
    <dbReference type="NCBI Taxonomy" id="990121"/>
    <lineage>
        <taxon>Eukaryota</taxon>
        <taxon>Metazoa</taxon>
        <taxon>Ecdysozoa</taxon>
        <taxon>Nematoda</taxon>
        <taxon>Enoplea</taxon>
        <taxon>Dorylaimia</taxon>
        <taxon>Trichinellida</taxon>
        <taxon>Trichinellidae</taxon>
        <taxon>Trichinella</taxon>
    </lineage>
</organism>
<evidence type="ECO:0000313" key="12">
    <source>
        <dbReference type="EMBL" id="KRY18611.1"/>
    </source>
</evidence>
<dbReference type="Pfam" id="PF05670">
    <property type="entry name" value="NFACT-R_1"/>
    <property type="match status" value="1"/>
</dbReference>
<dbReference type="Gene3D" id="2.30.310.10">
    <property type="entry name" value="ibrinogen binding protein from staphylococcus aureus domain"/>
    <property type="match status" value="1"/>
</dbReference>
<dbReference type="SUPFAM" id="SSF52540">
    <property type="entry name" value="P-loop containing nucleoside triphosphate hydrolases"/>
    <property type="match status" value="1"/>
</dbReference>